<evidence type="ECO:0000313" key="2">
    <source>
        <dbReference type="Proteomes" id="UP000018888"/>
    </source>
</evidence>
<dbReference type="AlphaFoldDB" id="A0A2P4QWK3"/>
<evidence type="ECO:0000313" key="1">
    <source>
        <dbReference type="EMBL" id="POG82044.1"/>
    </source>
</evidence>
<proteinExistence type="predicted"/>
<dbReference type="Proteomes" id="UP000018888">
    <property type="component" value="Unassembled WGS sequence"/>
</dbReference>
<organism evidence="1 2">
    <name type="scientific">Rhizophagus irregularis (strain DAOM 181602 / DAOM 197198 / MUCL 43194)</name>
    <name type="common">Arbuscular mycorrhizal fungus</name>
    <name type="synonym">Glomus intraradices</name>
    <dbReference type="NCBI Taxonomy" id="747089"/>
    <lineage>
        <taxon>Eukaryota</taxon>
        <taxon>Fungi</taxon>
        <taxon>Fungi incertae sedis</taxon>
        <taxon>Mucoromycota</taxon>
        <taxon>Glomeromycotina</taxon>
        <taxon>Glomeromycetes</taxon>
        <taxon>Glomerales</taxon>
        <taxon>Glomeraceae</taxon>
        <taxon>Rhizophagus</taxon>
    </lineage>
</organism>
<comment type="caution">
    <text evidence="1">The sequence shown here is derived from an EMBL/GenBank/DDBJ whole genome shotgun (WGS) entry which is preliminary data.</text>
</comment>
<dbReference type="EMBL" id="AUPC02000007">
    <property type="protein sequence ID" value="POG82044.1"/>
    <property type="molecule type" value="Genomic_DNA"/>
</dbReference>
<protein>
    <submittedName>
        <fullName evidence="1">Uncharacterized protein</fullName>
    </submittedName>
</protein>
<reference evidence="1 2" key="1">
    <citation type="journal article" date="2013" name="Proc. Natl. Acad. Sci. U.S.A.">
        <title>Genome of an arbuscular mycorrhizal fungus provides insight into the oldest plant symbiosis.</title>
        <authorList>
            <person name="Tisserant E."/>
            <person name="Malbreil M."/>
            <person name="Kuo A."/>
            <person name="Kohler A."/>
            <person name="Symeonidi A."/>
            <person name="Balestrini R."/>
            <person name="Charron P."/>
            <person name="Duensing N."/>
            <person name="Frei Dit Frey N."/>
            <person name="Gianinazzi-Pearson V."/>
            <person name="Gilbert L.B."/>
            <person name="Handa Y."/>
            <person name="Herr J.R."/>
            <person name="Hijri M."/>
            <person name="Koul R."/>
            <person name="Kawaguchi M."/>
            <person name="Krajinski F."/>
            <person name="Lammers P.J."/>
            <person name="Masclaux F.G."/>
            <person name="Murat C."/>
            <person name="Morin E."/>
            <person name="Ndikumana S."/>
            <person name="Pagni M."/>
            <person name="Petitpierre D."/>
            <person name="Requena N."/>
            <person name="Rosikiewicz P."/>
            <person name="Riley R."/>
            <person name="Saito K."/>
            <person name="San Clemente H."/>
            <person name="Shapiro H."/>
            <person name="van Tuinen D."/>
            <person name="Becard G."/>
            <person name="Bonfante P."/>
            <person name="Paszkowski U."/>
            <person name="Shachar-Hill Y.Y."/>
            <person name="Tuskan G.A."/>
            <person name="Young P.W."/>
            <person name="Sanders I.R."/>
            <person name="Henrissat B."/>
            <person name="Rensing S.A."/>
            <person name="Grigoriev I.V."/>
            <person name="Corradi N."/>
            <person name="Roux C."/>
            <person name="Martin F."/>
        </authorList>
    </citation>
    <scope>NUCLEOTIDE SEQUENCE [LARGE SCALE GENOMIC DNA]</scope>
    <source>
        <strain evidence="1 2">DAOM 197198</strain>
    </source>
</reference>
<accession>A0A2P4QWK3</accession>
<reference evidence="1 2" key="2">
    <citation type="journal article" date="2018" name="New Phytol.">
        <title>High intraspecific genome diversity in the model arbuscular mycorrhizal symbiont Rhizophagus irregularis.</title>
        <authorList>
            <person name="Chen E.C.H."/>
            <person name="Morin E."/>
            <person name="Beaudet D."/>
            <person name="Noel J."/>
            <person name="Yildirir G."/>
            <person name="Ndikumana S."/>
            <person name="Charron P."/>
            <person name="St-Onge C."/>
            <person name="Giorgi J."/>
            <person name="Kruger M."/>
            <person name="Marton T."/>
            <person name="Ropars J."/>
            <person name="Grigoriev I.V."/>
            <person name="Hainaut M."/>
            <person name="Henrissat B."/>
            <person name="Roux C."/>
            <person name="Martin F."/>
            <person name="Corradi N."/>
        </authorList>
    </citation>
    <scope>NUCLEOTIDE SEQUENCE [LARGE SCALE GENOMIC DNA]</scope>
    <source>
        <strain evidence="1 2">DAOM 197198</strain>
    </source>
</reference>
<name>A0A2P4QWK3_RHIID</name>
<keyword evidence="2" id="KW-1185">Reference proteome</keyword>
<gene>
    <name evidence="1" type="ORF">GLOIN_2v1762625</name>
</gene>
<dbReference type="VEuPathDB" id="FungiDB:RhiirFUN_024655"/>
<sequence length="384" mass="44413">MSLNKTHEKAPKASLLGISSILPKGSEEYCLFDSENTESETIYDDNFETEIEQVTFSLDEEYLKKVIDIEDTSETDSIFDDDSISETDSEDNDIIIEQKASKNLTRCVIVDKIEGHIKRCENSKSFQTLWQLCGVYQIDGKSIVEADGVLERLGVCSYHFNNDQKNLHEPDFKQLKDTSQSVLYQKRCLFCEKLYYFFTRGTRCEKHSWKIIERNVQVVCNGQFNCSALEPYNSLCECAFDKIKNPRYENVLTAILPQISPFFNAKNKSTMVSQLDISNTLDKSLYFNHSAPSYFILKTVMKLNQIPIEFQEEELNELKYKEIGREMGQNLWQSYKCLKKNINNLQTPESLNDYISVFPGSLTNFFESMLTTILEKKTAESNRK</sequence>